<dbReference type="PROSITE" id="PS01234">
    <property type="entry name" value="GATB"/>
    <property type="match status" value="1"/>
</dbReference>
<dbReference type="GO" id="GO:0070681">
    <property type="term" value="P:glutaminyl-tRNAGln biosynthesis via transamidation"/>
    <property type="evidence" value="ECO:0007669"/>
    <property type="project" value="TreeGrafter"/>
</dbReference>
<keyword evidence="2" id="KW-0547">Nucleotide-binding</keyword>
<evidence type="ECO:0000256" key="2">
    <source>
        <dbReference type="ARBA" id="ARBA00022741"/>
    </source>
</evidence>
<evidence type="ECO:0000256" key="3">
    <source>
        <dbReference type="ARBA" id="ARBA00022840"/>
    </source>
</evidence>
<evidence type="ECO:0000256" key="1">
    <source>
        <dbReference type="ARBA" id="ARBA00022598"/>
    </source>
</evidence>
<dbReference type="InterPro" id="IPR014746">
    <property type="entry name" value="Gln_synth/guanido_kin_cat_dom"/>
</dbReference>
<protein>
    <submittedName>
        <fullName evidence="6">Glutamyl-tRNA(Gln) amidotransferase, subunit E</fullName>
    </submittedName>
</protein>
<name>T1CU72_9ZZZZ</name>
<reference evidence="6" key="1">
    <citation type="submission" date="2013-08" db="EMBL/GenBank/DDBJ databases">
        <authorList>
            <person name="Mendez C."/>
            <person name="Richter M."/>
            <person name="Ferrer M."/>
            <person name="Sanchez J."/>
        </authorList>
    </citation>
    <scope>NUCLEOTIDE SEQUENCE</scope>
</reference>
<proteinExistence type="predicted"/>
<dbReference type="PANTHER" id="PTHR11659">
    <property type="entry name" value="GLUTAMYL-TRNA GLN AMIDOTRANSFERASE SUBUNIT B MITOCHONDRIAL AND PROKARYOTIC PET112-RELATED"/>
    <property type="match status" value="1"/>
</dbReference>
<keyword evidence="3" id="KW-0067">ATP-binding</keyword>
<comment type="caution">
    <text evidence="6">The sequence shown here is derived from an EMBL/GenBank/DDBJ whole genome shotgun (WGS) entry which is preliminary data.</text>
</comment>
<sequence length="184" mass="19949">QAARGRLYRYEVTPSSCLVEADEEPPHPLNPEALAVALSLAELLDAHPVDEIQVMRKLVVDGSNTSGFQRTALVAVDGVLQLNGRTYSLPTFCLEEDAARKVEAKDGDSAYRLDRLGIPLLEIATGPEIRSGPEAREVAEALGALLRATRRVRRGIGSIREDVNVSVEGGARVEIKGVQELRLI</sequence>
<dbReference type="InterPro" id="IPR017959">
    <property type="entry name" value="Asn/Gln-tRNA_amidoTrfase_suB/E"/>
</dbReference>
<feature type="non-terminal residue" evidence="6">
    <location>
        <position position="184"/>
    </location>
</feature>
<keyword evidence="6" id="KW-0808">Transferase</keyword>
<evidence type="ECO:0000256" key="4">
    <source>
        <dbReference type="ARBA" id="ARBA00022917"/>
    </source>
</evidence>
<dbReference type="EMBL" id="AUZY01002061">
    <property type="protein sequence ID" value="EQD73180.1"/>
    <property type="molecule type" value="Genomic_DNA"/>
</dbReference>
<keyword evidence="4" id="KW-0648">Protein biosynthesis</keyword>
<evidence type="ECO:0000313" key="6">
    <source>
        <dbReference type="EMBL" id="EQD73180.1"/>
    </source>
</evidence>
<organism evidence="6">
    <name type="scientific">mine drainage metagenome</name>
    <dbReference type="NCBI Taxonomy" id="410659"/>
    <lineage>
        <taxon>unclassified sequences</taxon>
        <taxon>metagenomes</taxon>
        <taxon>ecological metagenomes</taxon>
    </lineage>
</organism>
<keyword evidence="1" id="KW-0436">Ligase</keyword>
<dbReference type="GO" id="GO:0050567">
    <property type="term" value="F:glutaminyl-tRNA synthase (glutamine-hydrolyzing) activity"/>
    <property type="evidence" value="ECO:0007669"/>
    <property type="project" value="TreeGrafter"/>
</dbReference>
<dbReference type="GO" id="GO:0006412">
    <property type="term" value="P:translation"/>
    <property type="evidence" value="ECO:0007669"/>
    <property type="project" value="UniProtKB-KW"/>
</dbReference>
<dbReference type="SUPFAM" id="SSF55931">
    <property type="entry name" value="Glutamine synthetase/guanido kinase"/>
    <property type="match status" value="1"/>
</dbReference>
<reference evidence="6" key="2">
    <citation type="journal article" date="2014" name="ISME J.">
        <title>Microbial stratification in low pH oxic and suboxic macroscopic growths along an acid mine drainage.</title>
        <authorList>
            <person name="Mendez-Garcia C."/>
            <person name="Mesa V."/>
            <person name="Sprenger R.R."/>
            <person name="Richter M."/>
            <person name="Diez M.S."/>
            <person name="Solano J."/>
            <person name="Bargiela R."/>
            <person name="Golyshina O.V."/>
            <person name="Manteca A."/>
            <person name="Ramos J.L."/>
            <person name="Gallego J.R."/>
            <person name="Llorente I."/>
            <person name="Martins Dos Santos V.A."/>
            <person name="Jensen O.N."/>
            <person name="Pelaez A.I."/>
            <person name="Sanchez J."/>
            <person name="Ferrer M."/>
        </authorList>
    </citation>
    <scope>NUCLEOTIDE SEQUENCE</scope>
</reference>
<dbReference type="InterPro" id="IPR017958">
    <property type="entry name" value="Gln-tRNA_amidoTrfase_suB_CS"/>
</dbReference>
<dbReference type="InterPro" id="IPR006075">
    <property type="entry name" value="Asn/Gln-tRNA_Trfase_suB/E_cat"/>
</dbReference>
<dbReference type="GO" id="GO:0005524">
    <property type="term" value="F:ATP binding"/>
    <property type="evidence" value="ECO:0007669"/>
    <property type="project" value="UniProtKB-KW"/>
</dbReference>
<dbReference type="Pfam" id="PF02934">
    <property type="entry name" value="GatB_N"/>
    <property type="match status" value="1"/>
</dbReference>
<accession>T1CU72</accession>
<dbReference type="PANTHER" id="PTHR11659:SF2">
    <property type="entry name" value="GLUTAMYL-TRNA(GLN) AMIDOTRANSFERASE SUBUNIT E"/>
    <property type="match status" value="1"/>
</dbReference>
<gene>
    <name evidence="6" type="ORF">B1B_03352</name>
</gene>
<feature type="non-terminal residue" evidence="6">
    <location>
        <position position="1"/>
    </location>
</feature>
<evidence type="ECO:0000259" key="5">
    <source>
        <dbReference type="Pfam" id="PF02934"/>
    </source>
</evidence>
<dbReference type="AlphaFoldDB" id="T1CU72"/>
<dbReference type="GO" id="GO:0016740">
    <property type="term" value="F:transferase activity"/>
    <property type="evidence" value="ECO:0007669"/>
    <property type="project" value="UniProtKB-KW"/>
</dbReference>
<feature type="domain" description="Aspartyl/Glutamyl-tRNA(Gln) amidotransferase subunit B/E catalytic" evidence="5">
    <location>
        <begin position="26"/>
        <end position="184"/>
    </location>
</feature>